<evidence type="ECO:0000256" key="1">
    <source>
        <dbReference type="ARBA" id="ARBA00022737"/>
    </source>
</evidence>
<evidence type="ECO:0000256" key="4">
    <source>
        <dbReference type="SAM" id="Phobius"/>
    </source>
</evidence>
<dbReference type="PROSITE" id="PS50088">
    <property type="entry name" value="ANK_REPEAT"/>
    <property type="match status" value="1"/>
</dbReference>
<dbReference type="InterPro" id="IPR027948">
    <property type="entry name" value="DUF4436"/>
</dbReference>
<dbReference type="Pfam" id="PF12796">
    <property type="entry name" value="Ank_2"/>
    <property type="match status" value="2"/>
</dbReference>
<dbReference type="Proteomes" id="UP001211065">
    <property type="component" value="Unassembled WGS sequence"/>
</dbReference>
<name>A0AAD5TXT6_9FUNG</name>
<keyword evidence="4" id="KW-0812">Transmembrane</keyword>
<dbReference type="SMART" id="SM00248">
    <property type="entry name" value="ANK"/>
    <property type="match status" value="4"/>
</dbReference>
<dbReference type="Pfam" id="PF14494">
    <property type="entry name" value="DUF4436"/>
    <property type="match status" value="1"/>
</dbReference>
<dbReference type="InterPro" id="IPR036770">
    <property type="entry name" value="Ankyrin_rpt-contain_sf"/>
</dbReference>
<dbReference type="AlphaFoldDB" id="A0AAD5TXT6"/>
<dbReference type="PANTHER" id="PTHR24198:SF165">
    <property type="entry name" value="ANKYRIN REPEAT-CONTAINING PROTEIN-RELATED"/>
    <property type="match status" value="1"/>
</dbReference>
<proteinExistence type="predicted"/>
<evidence type="ECO:0000313" key="6">
    <source>
        <dbReference type="Proteomes" id="UP001211065"/>
    </source>
</evidence>
<feature type="transmembrane region" description="Helical" evidence="4">
    <location>
        <begin position="338"/>
        <end position="361"/>
    </location>
</feature>
<dbReference type="EMBL" id="JADGJW010000639">
    <property type="protein sequence ID" value="KAJ3214224.1"/>
    <property type="molecule type" value="Genomic_DNA"/>
</dbReference>
<keyword evidence="2 3" id="KW-0040">ANK repeat</keyword>
<keyword evidence="4" id="KW-1133">Transmembrane helix</keyword>
<protein>
    <submittedName>
        <fullName evidence="5">Uncharacterized protein</fullName>
    </submittedName>
</protein>
<accession>A0AAD5TXT6</accession>
<keyword evidence="1" id="KW-0677">Repeat</keyword>
<reference evidence="5" key="1">
    <citation type="submission" date="2020-05" db="EMBL/GenBank/DDBJ databases">
        <title>Phylogenomic resolution of chytrid fungi.</title>
        <authorList>
            <person name="Stajich J.E."/>
            <person name="Amses K."/>
            <person name="Simmons R."/>
            <person name="Seto K."/>
            <person name="Myers J."/>
            <person name="Bonds A."/>
            <person name="Quandt C.A."/>
            <person name="Barry K."/>
            <person name="Liu P."/>
            <person name="Grigoriev I."/>
            <person name="Longcore J.E."/>
            <person name="James T.Y."/>
        </authorList>
    </citation>
    <scope>NUCLEOTIDE SEQUENCE</scope>
    <source>
        <strain evidence="5">JEL0476</strain>
    </source>
</reference>
<dbReference type="InterPro" id="IPR002110">
    <property type="entry name" value="Ankyrin_rpt"/>
</dbReference>
<feature type="transmembrane region" description="Helical" evidence="4">
    <location>
        <begin position="405"/>
        <end position="424"/>
    </location>
</feature>
<dbReference type="PANTHER" id="PTHR24198">
    <property type="entry name" value="ANKYRIN REPEAT AND PROTEIN KINASE DOMAIN-CONTAINING PROTEIN"/>
    <property type="match status" value="1"/>
</dbReference>
<evidence type="ECO:0000313" key="5">
    <source>
        <dbReference type="EMBL" id="KAJ3214224.1"/>
    </source>
</evidence>
<organism evidence="5 6">
    <name type="scientific">Clydaea vesicula</name>
    <dbReference type="NCBI Taxonomy" id="447962"/>
    <lineage>
        <taxon>Eukaryota</taxon>
        <taxon>Fungi</taxon>
        <taxon>Fungi incertae sedis</taxon>
        <taxon>Chytridiomycota</taxon>
        <taxon>Chytridiomycota incertae sedis</taxon>
        <taxon>Chytridiomycetes</taxon>
        <taxon>Lobulomycetales</taxon>
        <taxon>Lobulomycetaceae</taxon>
        <taxon>Clydaea</taxon>
    </lineage>
</organism>
<sequence>MTQVATIETDFLTDISQGNFNLVLDAINNKPLIIDEKLPTGESALWLAIERDDEKLIKLLLEGSGCDVNLPNHVGATPLFVSCEIGNEKIAEWLLESTADPNLVLKGDESSPRNYIAAENACFESLEILIKNGADINLAGKDHATPLFISSNCNFPRIVEFLLKNGADPDKKFCGITSPLYNAAQKASNPEVDAIVIVARLSQFDIIKFTYIVHFEFLISGPTLTNRGYLENAVTINFGSQSKLFPRAVQMQSQDLTFTFTEGDSNNYPLDEFIDAFTISASYADIRVNNSNTPPPIVVEALGSLQGYTIEYGVAESEEIPYSTGFALKLTRSNTTKFFSFLMILTMWCLSASVLILAITLWMRDRKVEPPTIGVTTGLLFALPAIRNVQPGIPGIGCTADVVGLFWNITMVAVASLLLLVNYIKKYKKEKTSLPFTTDQLYIAKQEDIKKSEDASYRESLIFNDEEVQSNKVGDFVNVDK</sequence>
<evidence type="ECO:0000256" key="3">
    <source>
        <dbReference type="PROSITE-ProRule" id="PRU00023"/>
    </source>
</evidence>
<feature type="repeat" description="ANK" evidence="3">
    <location>
        <begin position="74"/>
        <end position="106"/>
    </location>
</feature>
<dbReference type="SUPFAM" id="SSF48403">
    <property type="entry name" value="Ankyrin repeat"/>
    <property type="match status" value="1"/>
</dbReference>
<keyword evidence="4" id="KW-0472">Membrane</keyword>
<keyword evidence="6" id="KW-1185">Reference proteome</keyword>
<dbReference type="Gene3D" id="1.25.40.20">
    <property type="entry name" value="Ankyrin repeat-containing domain"/>
    <property type="match status" value="1"/>
</dbReference>
<gene>
    <name evidence="5" type="ORF">HK099_006964</name>
</gene>
<comment type="caution">
    <text evidence="5">The sequence shown here is derived from an EMBL/GenBank/DDBJ whole genome shotgun (WGS) entry which is preliminary data.</text>
</comment>
<evidence type="ECO:0000256" key="2">
    <source>
        <dbReference type="ARBA" id="ARBA00023043"/>
    </source>
</evidence>